<dbReference type="AlphaFoldDB" id="A0A418WVL9"/>
<evidence type="ECO:0000256" key="1">
    <source>
        <dbReference type="PROSITE-ProRule" id="PRU00703"/>
    </source>
</evidence>
<gene>
    <name evidence="4" type="ORF">D3870_20195</name>
</gene>
<dbReference type="InterPro" id="IPR046342">
    <property type="entry name" value="CBS_dom_sf"/>
</dbReference>
<evidence type="ECO:0000313" key="5">
    <source>
        <dbReference type="Proteomes" id="UP000285190"/>
    </source>
</evidence>
<feature type="transmembrane region" description="Helical" evidence="2">
    <location>
        <begin position="138"/>
        <end position="165"/>
    </location>
</feature>
<dbReference type="OrthoDB" id="9811720at2"/>
<feature type="transmembrane region" description="Helical" evidence="2">
    <location>
        <begin position="51"/>
        <end position="73"/>
    </location>
</feature>
<dbReference type="Pfam" id="PF00571">
    <property type="entry name" value="CBS"/>
    <property type="match status" value="2"/>
</dbReference>
<dbReference type="Proteomes" id="UP000285190">
    <property type="component" value="Unassembled WGS sequence"/>
</dbReference>
<evidence type="ECO:0000313" key="4">
    <source>
        <dbReference type="EMBL" id="RJF96730.1"/>
    </source>
</evidence>
<dbReference type="CDD" id="cd04600">
    <property type="entry name" value="CBS_pair_HPP_assoc"/>
    <property type="match status" value="1"/>
</dbReference>
<name>A0A418WVL9_9BURK</name>
<feature type="domain" description="CBS" evidence="3">
    <location>
        <begin position="245"/>
        <end position="302"/>
    </location>
</feature>
<sequence>MNSLHSRLRRYFPEAVKIDAREKARSFVGALLGIFITAVLSQWLIGSDPVLPWLVAPMGASAVLLFAVPASPLAQPWSVLGGNVISALVGVTCAKLIGVPLAAASIAVGAAIAIMFALRCVHPPGGAVALSAALGGPAIAAHGYGFALSPVALNSILLLATAIAYNKLCGRRYPHFATDHANQHRTADARPTERLGVNPEDLDAALAQYNQVLDISRDDLEEILSRTEMHAYQRRFGEVKCGDIMSHDVVKVEFGTELQPAWRLLRQHRIKALPVVNRFNRVIGIVTQYDFIKQSELDEIDGFSDKLRRFLKRTTGTHAEKPEVVGQIMTTAVRTASVNQPIVSLVPMFSDTGLHHLPVVDDNERLVGIVTQSDLVAALYQSRLQQSENQAAGSAAVLRRA</sequence>
<organism evidence="4 5">
    <name type="scientific">Noviherbaspirillum cavernae</name>
    <dbReference type="NCBI Taxonomy" id="2320862"/>
    <lineage>
        <taxon>Bacteria</taxon>
        <taxon>Pseudomonadati</taxon>
        <taxon>Pseudomonadota</taxon>
        <taxon>Betaproteobacteria</taxon>
        <taxon>Burkholderiales</taxon>
        <taxon>Oxalobacteraceae</taxon>
        <taxon>Noviherbaspirillum</taxon>
    </lineage>
</organism>
<dbReference type="Pfam" id="PF04982">
    <property type="entry name" value="TM_HPP"/>
    <property type="match status" value="1"/>
</dbReference>
<keyword evidence="2" id="KW-0812">Transmembrane</keyword>
<dbReference type="InterPro" id="IPR000644">
    <property type="entry name" value="CBS_dom"/>
</dbReference>
<proteinExistence type="predicted"/>
<dbReference type="PANTHER" id="PTHR33741">
    <property type="entry name" value="TRANSMEMBRANE PROTEIN DDB_G0269096-RELATED"/>
    <property type="match status" value="1"/>
</dbReference>
<keyword evidence="2" id="KW-1133">Transmembrane helix</keyword>
<feature type="transmembrane region" description="Helical" evidence="2">
    <location>
        <begin position="27"/>
        <end position="45"/>
    </location>
</feature>
<dbReference type="SMART" id="SM00116">
    <property type="entry name" value="CBS"/>
    <property type="match status" value="2"/>
</dbReference>
<keyword evidence="2" id="KW-0472">Membrane</keyword>
<evidence type="ECO:0000259" key="3">
    <source>
        <dbReference type="PROSITE" id="PS51371"/>
    </source>
</evidence>
<evidence type="ECO:0000256" key="2">
    <source>
        <dbReference type="SAM" id="Phobius"/>
    </source>
</evidence>
<feature type="domain" description="CBS" evidence="3">
    <location>
        <begin position="329"/>
        <end position="387"/>
    </location>
</feature>
<keyword evidence="1" id="KW-0129">CBS domain</keyword>
<dbReference type="PANTHER" id="PTHR33741:SF5">
    <property type="entry name" value="TRANSMEMBRANE PROTEIN DDB_G0269096-RELATED"/>
    <property type="match status" value="1"/>
</dbReference>
<reference evidence="4 5" key="1">
    <citation type="submission" date="2018-09" db="EMBL/GenBank/DDBJ databases">
        <authorList>
            <person name="Zhu H."/>
        </authorList>
    </citation>
    <scope>NUCLEOTIDE SEQUENCE [LARGE SCALE GENOMIC DNA]</scope>
    <source>
        <strain evidence="4 5">K2R10-39</strain>
    </source>
</reference>
<dbReference type="InterPro" id="IPR007065">
    <property type="entry name" value="HPP"/>
</dbReference>
<dbReference type="InterPro" id="IPR058581">
    <property type="entry name" value="TM_HPP"/>
</dbReference>
<protein>
    <submittedName>
        <fullName evidence="4">HPP family protein</fullName>
    </submittedName>
</protein>
<dbReference type="EMBL" id="QYUN01000003">
    <property type="protein sequence ID" value="RJF96730.1"/>
    <property type="molecule type" value="Genomic_DNA"/>
</dbReference>
<dbReference type="SUPFAM" id="SSF54631">
    <property type="entry name" value="CBS-domain pair"/>
    <property type="match status" value="1"/>
</dbReference>
<dbReference type="PROSITE" id="PS51371">
    <property type="entry name" value="CBS"/>
    <property type="match status" value="2"/>
</dbReference>
<keyword evidence="5" id="KW-1185">Reference proteome</keyword>
<feature type="transmembrane region" description="Helical" evidence="2">
    <location>
        <begin position="85"/>
        <end position="118"/>
    </location>
</feature>
<dbReference type="Gene3D" id="3.10.580.10">
    <property type="entry name" value="CBS-domain"/>
    <property type="match status" value="1"/>
</dbReference>
<comment type="caution">
    <text evidence="4">The sequence shown here is derived from an EMBL/GenBank/DDBJ whole genome shotgun (WGS) entry which is preliminary data.</text>
</comment>
<accession>A0A418WVL9</accession>